<dbReference type="SUPFAM" id="SSF141530">
    <property type="entry name" value="PTSIIA/GutA-like"/>
    <property type="match status" value="1"/>
</dbReference>
<protein>
    <submittedName>
        <fullName evidence="1">PTS sorbitol transporter subunit IIA</fullName>
    </submittedName>
</protein>
<proteinExistence type="predicted"/>
<dbReference type="InterPro" id="IPR036665">
    <property type="entry name" value="PTS_IIA_glucitol/sorbitol_sf"/>
</dbReference>
<dbReference type="EMBL" id="MASU01000013">
    <property type="protein sequence ID" value="PXY24369.1"/>
    <property type="molecule type" value="Genomic_DNA"/>
</dbReference>
<gene>
    <name evidence="1" type="ORF">BA062_29570</name>
</gene>
<dbReference type="GO" id="GO:0009401">
    <property type="term" value="P:phosphoenolpyruvate-dependent sugar phosphotransferase system"/>
    <property type="evidence" value="ECO:0007669"/>
    <property type="project" value="InterPro"/>
</dbReference>
<dbReference type="GO" id="GO:0008982">
    <property type="term" value="F:protein-N(PI)-phosphohistidine-sugar phosphotransferase activity"/>
    <property type="evidence" value="ECO:0007669"/>
    <property type="project" value="InterPro"/>
</dbReference>
<dbReference type="Gene3D" id="2.40.33.40">
    <property type="entry name" value="Phosphotransferase system, glucitol/sorbitol-specific IIA component"/>
    <property type="match status" value="1"/>
</dbReference>
<evidence type="ECO:0000313" key="1">
    <source>
        <dbReference type="EMBL" id="PXY24369.1"/>
    </source>
</evidence>
<sequence>MSVYYESTVLRAGDEAGDMVEGGVMILYADPIPDALESVSVVHGPAKGPEREIRPGDVFLLGDERVELVAVGERAHENLRTLGHIVVYLNPDEGTSLLPGAVHGKGTVTLPKAGARLALSGGTT</sequence>
<organism evidence="1 2">
    <name type="scientific">Prauserella flavalba</name>
    <dbReference type="NCBI Taxonomy" id="1477506"/>
    <lineage>
        <taxon>Bacteria</taxon>
        <taxon>Bacillati</taxon>
        <taxon>Actinomycetota</taxon>
        <taxon>Actinomycetes</taxon>
        <taxon>Pseudonocardiales</taxon>
        <taxon>Pseudonocardiaceae</taxon>
        <taxon>Prauserella</taxon>
    </lineage>
</organism>
<dbReference type="GO" id="GO:0016301">
    <property type="term" value="F:kinase activity"/>
    <property type="evidence" value="ECO:0007669"/>
    <property type="project" value="TreeGrafter"/>
</dbReference>
<reference evidence="1 2" key="1">
    <citation type="submission" date="2016-07" db="EMBL/GenBank/DDBJ databases">
        <title>Draft genome sequence of Prauserella sp. YIM 121212, isolated from alkaline soil.</title>
        <authorList>
            <person name="Ruckert C."/>
            <person name="Albersmeier A."/>
            <person name="Jiang C.-L."/>
            <person name="Jiang Y."/>
            <person name="Kalinowski J."/>
            <person name="Schneider O."/>
            <person name="Winkler A."/>
            <person name="Zotchev S.B."/>
        </authorList>
    </citation>
    <scope>NUCLEOTIDE SEQUENCE [LARGE SCALE GENOMIC DNA]</scope>
    <source>
        <strain evidence="1 2">YIM 121212</strain>
    </source>
</reference>
<accession>A0A318LEV7</accession>
<dbReference type="RefSeq" id="WP_110342437.1">
    <property type="nucleotide sequence ID" value="NZ_MASU01000013.1"/>
</dbReference>
<comment type="caution">
    <text evidence="1">The sequence shown here is derived from an EMBL/GenBank/DDBJ whole genome shotgun (WGS) entry which is preliminary data.</text>
</comment>
<dbReference type="PANTHER" id="PTHR40398:SF1">
    <property type="entry name" value="PTS SYSTEM GLUCITOL_SORBITOL-SPECIFIC EIIA COMPONENT"/>
    <property type="match status" value="1"/>
</dbReference>
<dbReference type="AlphaFoldDB" id="A0A318LEV7"/>
<keyword evidence="2" id="KW-1185">Reference proteome</keyword>
<dbReference type="PANTHER" id="PTHR40398">
    <property type="entry name" value="PTS SYSTEM GLUCITOL/SORBITOL-SPECIFIC EIIA COMPONENT"/>
    <property type="match status" value="1"/>
</dbReference>
<dbReference type="Proteomes" id="UP000247892">
    <property type="component" value="Unassembled WGS sequence"/>
</dbReference>
<dbReference type="GO" id="GO:0005737">
    <property type="term" value="C:cytoplasm"/>
    <property type="evidence" value="ECO:0007669"/>
    <property type="project" value="InterPro"/>
</dbReference>
<dbReference type="Pfam" id="PF03829">
    <property type="entry name" value="PTSIIA_gutA"/>
    <property type="match status" value="1"/>
</dbReference>
<dbReference type="OrthoDB" id="3625833at2"/>
<evidence type="ECO:0000313" key="2">
    <source>
        <dbReference type="Proteomes" id="UP000247892"/>
    </source>
</evidence>
<dbReference type="InterPro" id="IPR004716">
    <property type="entry name" value="PTS_IIA_glucitol/sorbitol-sp"/>
</dbReference>
<name>A0A318LEV7_9PSEU</name>